<feature type="region of interest" description="Disordered" evidence="2">
    <location>
        <begin position="237"/>
        <end position="258"/>
    </location>
</feature>
<evidence type="ECO:0000256" key="1">
    <source>
        <dbReference type="SAM" id="Coils"/>
    </source>
</evidence>
<feature type="non-terminal residue" evidence="3">
    <location>
        <position position="538"/>
    </location>
</feature>
<proteinExistence type="predicted"/>
<evidence type="ECO:0000313" key="4">
    <source>
        <dbReference type="Proteomes" id="UP000009027"/>
    </source>
</evidence>
<name>F9WRI9_TRYVY</name>
<feature type="coiled-coil region" evidence="1">
    <location>
        <begin position="66"/>
        <end position="93"/>
    </location>
</feature>
<keyword evidence="1" id="KW-0175">Coiled coil</keyword>
<sequence>MLQTSAGEVSEMKNLMKKLKKDLLSVLRSSGDGSPVEGSATEKKTVALDNIGVYADKLEALSDRIISTLNDRLKEQLGNVQELSARLGQLENMVDGSHRSALEESIYSQEINDDRMLALARSISESIISALPLAPAPVGEESLDVSKKAKVTVPETTLTSLPPPFTVSDVAQAVSAALTPRINELAACIQVREAPAVVAARSEEGGGLVDDRQLLTLAQTICDGVKDAVRETMALQPTLSSQHAPSTQGAVPPVDGSTGVPLGETVIQRLDAFKNEMATIIRGEMDRGQEFDMTPLRVYIDNVLDSVRNGLGEQQRDILAKVEGVVSVLTEKFKQHQELFESGADKRHREQMEKFDLLKSAQGSVTAGVQRQKNEGQVGKLPAAAASVPELFAEMSQQLVDSIRSMVTGEVSTVLSSLEGVQKEVREAARHSPTALEAKVQDVGEMLKSALASEQERGQSVQRALDEITAGIKHLQGGNADTPEKSMGKEVLSGSRVLDALKTVDGALADMAKRNTVGFADLRADFNASETRKESKSA</sequence>
<evidence type="ECO:0000256" key="2">
    <source>
        <dbReference type="SAM" id="MobiDB-lite"/>
    </source>
</evidence>
<dbReference type="EMBL" id="CAEX01004996">
    <property type="protein sequence ID" value="CCD20173.1"/>
    <property type="molecule type" value="Genomic_DNA"/>
</dbReference>
<reference evidence="3 4" key="1">
    <citation type="journal article" date="2012" name="Proc. Natl. Acad. Sci. U.S.A.">
        <title>Antigenic diversity is generated by distinct evolutionary mechanisms in African trypanosome species.</title>
        <authorList>
            <person name="Jackson A.P."/>
            <person name="Berry A."/>
            <person name="Aslett M."/>
            <person name="Allison H.C."/>
            <person name="Burton P."/>
            <person name="Vavrova-Anderson J."/>
            <person name="Brown R."/>
            <person name="Browne H."/>
            <person name="Corton N."/>
            <person name="Hauser H."/>
            <person name="Gamble J."/>
            <person name="Gilderthorp R."/>
            <person name="Marcello L."/>
            <person name="McQuillan J."/>
            <person name="Otto T.D."/>
            <person name="Quail M.A."/>
            <person name="Sanders M.J."/>
            <person name="van Tonder A."/>
            <person name="Ginger M.L."/>
            <person name="Field M.C."/>
            <person name="Barry J.D."/>
            <person name="Hertz-Fowler C."/>
            <person name="Berriman M."/>
        </authorList>
    </citation>
    <scope>NUCLEOTIDE SEQUENCE</scope>
    <source>
        <strain evidence="3 4">Y486</strain>
    </source>
</reference>
<feature type="compositionally biased region" description="Polar residues" evidence="2">
    <location>
        <begin position="237"/>
        <end position="249"/>
    </location>
</feature>
<organism evidence="3 4">
    <name type="scientific">Trypanosoma vivax (strain Y486)</name>
    <dbReference type="NCBI Taxonomy" id="1055687"/>
    <lineage>
        <taxon>Eukaryota</taxon>
        <taxon>Discoba</taxon>
        <taxon>Euglenozoa</taxon>
        <taxon>Kinetoplastea</taxon>
        <taxon>Metakinetoplastina</taxon>
        <taxon>Trypanosomatida</taxon>
        <taxon>Trypanosomatidae</taxon>
        <taxon>Trypanosoma</taxon>
        <taxon>Duttonella</taxon>
    </lineage>
</organism>
<protein>
    <submittedName>
        <fullName evidence="3">Uncharacterized protein</fullName>
    </submittedName>
</protein>
<evidence type="ECO:0000313" key="3">
    <source>
        <dbReference type="EMBL" id="CCD20173.1"/>
    </source>
</evidence>
<dbReference type="Proteomes" id="UP000009027">
    <property type="component" value="Unassembled WGS sequence"/>
</dbReference>
<keyword evidence="4" id="KW-1185">Reference proteome</keyword>
<gene>
    <name evidence="3" type="ORF">TvY486_0029450</name>
</gene>
<dbReference type="AlphaFoldDB" id="F9WRI9"/>
<accession>F9WRI9</accession>